<reference evidence="1 2" key="1">
    <citation type="submission" date="2021-10" db="EMBL/GenBank/DDBJ databases">
        <authorList>
            <person name="Koch H."/>
        </authorList>
    </citation>
    <scope>NUCLEOTIDE SEQUENCE [LARGE SCALE GENOMIC DNA]</scope>
    <source>
        <strain evidence="1">6680</strain>
    </source>
</reference>
<sequence length="245" mass="27566">MTTEKTTRSDWTLNDWAAALARDAPNPVPRACLPCFWFSRTAALASDAPNPLPLWPDAVIEDKSQTHTHFENNAVHRACKMYVISAQVELKLQNLVKDMRMVKDQVWSKSKTAGQRKNELKLVKEKAAELKLLVMGLTFEDRFNLDDEYFGQPGDPRFDLALDLIEDPAILNLAGKLIPDIENAAMNVRARIKHVVKPERHADFIRCIAQALKSTNIKPGVFQEVSIAVFADAGVMMSERALRVK</sequence>
<protein>
    <submittedName>
        <fullName evidence="1">Uncharacterized protein</fullName>
    </submittedName>
</protein>
<dbReference type="Proteomes" id="UP000839052">
    <property type="component" value="Chromosome"/>
</dbReference>
<proteinExistence type="predicted"/>
<accession>A0ABN8AMG5</accession>
<name>A0ABN8AMG5_9PROT</name>
<evidence type="ECO:0000313" key="2">
    <source>
        <dbReference type="Proteomes" id="UP000839052"/>
    </source>
</evidence>
<gene>
    <name evidence="1" type="ORF">NTG6680_1174</name>
</gene>
<evidence type="ECO:0000313" key="1">
    <source>
        <dbReference type="EMBL" id="CAG9932427.1"/>
    </source>
</evidence>
<dbReference type="EMBL" id="OU912926">
    <property type="protein sequence ID" value="CAG9932427.1"/>
    <property type="molecule type" value="Genomic_DNA"/>
</dbReference>
<organism evidence="1 2">
    <name type="scientific">Candidatus Nitrotoga arctica</name>
    <dbReference type="NCBI Taxonomy" id="453162"/>
    <lineage>
        <taxon>Bacteria</taxon>
        <taxon>Pseudomonadati</taxon>
        <taxon>Pseudomonadota</taxon>
        <taxon>Betaproteobacteria</taxon>
        <taxon>Nitrosomonadales</taxon>
        <taxon>Gallionellaceae</taxon>
        <taxon>Candidatus Nitrotoga</taxon>
    </lineage>
</organism>
<keyword evidence="2" id="KW-1185">Reference proteome</keyword>